<dbReference type="RefSeq" id="WP_163646584.1">
    <property type="nucleotide sequence ID" value="NZ_RIGB01000061.1"/>
</dbReference>
<dbReference type="InterPro" id="IPR001451">
    <property type="entry name" value="Hexapep"/>
</dbReference>
<dbReference type="Gene3D" id="2.160.10.10">
    <property type="entry name" value="Hexapeptide repeat proteins"/>
    <property type="match status" value="1"/>
</dbReference>
<evidence type="ECO:0000313" key="4">
    <source>
        <dbReference type="Proteomes" id="UP000477402"/>
    </source>
</evidence>
<dbReference type="PANTHER" id="PTHR23416:SF23">
    <property type="entry name" value="ACETYLTRANSFERASE C18B11.09C-RELATED"/>
    <property type="match status" value="1"/>
</dbReference>
<dbReference type="GO" id="GO:0008374">
    <property type="term" value="F:O-acyltransferase activity"/>
    <property type="evidence" value="ECO:0007669"/>
    <property type="project" value="TreeGrafter"/>
</dbReference>
<dbReference type="Proteomes" id="UP000477402">
    <property type="component" value="Unassembled WGS sequence"/>
</dbReference>
<dbReference type="CDD" id="cd03357">
    <property type="entry name" value="LbH_MAT_GAT"/>
    <property type="match status" value="1"/>
</dbReference>
<comment type="similarity">
    <text evidence="1">Belongs to the transferase hexapeptide repeat family.</text>
</comment>
<evidence type="ECO:0000256" key="2">
    <source>
        <dbReference type="ARBA" id="ARBA00022679"/>
    </source>
</evidence>
<keyword evidence="2 3" id="KW-0808">Transferase</keyword>
<dbReference type="Pfam" id="PF14602">
    <property type="entry name" value="Hexapep_2"/>
    <property type="match status" value="2"/>
</dbReference>
<comment type="caution">
    <text evidence="3">The sequence shown here is derived from an EMBL/GenBank/DDBJ whole genome shotgun (WGS) entry which is preliminary data.</text>
</comment>
<protein>
    <submittedName>
        <fullName evidence="3">Sugar O-acetyltransferase</fullName>
    </submittedName>
</protein>
<reference evidence="3 4" key="1">
    <citation type="submission" date="2019-12" db="EMBL/GenBank/DDBJ databases">
        <title>Draft Genome Sequences of L. lactis strains MS22333, MS22334, MS22336, and MS22337, Isolated from Spontaneous Fermented Camel Milk in Ethiopia.</title>
        <authorList>
            <person name="Bragason E."/>
            <person name="Hansen E.B."/>
            <person name="Guya M.E."/>
            <person name="Berhe T."/>
        </authorList>
    </citation>
    <scope>NUCLEOTIDE SEQUENCE [LARGE SCALE GENOMIC DNA]</scope>
    <source>
        <strain evidence="3 4">MS22336</strain>
    </source>
</reference>
<organism evidence="3 4">
    <name type="scientific">Lactococcus lactis</name>
    <dbReference type="NCBI Taxonomy" id="1358"/>
    <lineage>
        <taxon>Bacteria</taxon>
        <taxon>Bacillati</taxon>
        <taxon>Bacillota</taxon>
        <taxon>Bacilli</taxon>
        <taxon>Lactobacillales</taxon>
        <taxon>Streptococcaceae</taxon>
        <taxon>Lactococcus</taxon>
    </lineage>
</organism>
<dbReference type="PANTHER" id="PTHR23416">
    <property type="entry name" value="SIALIC ACID SYNTHASE-RELATED"/>
    <property type="match status" value="1"/>
</dbReference>
<gene>
    <name evidence="3" type="ORF">GTP08_14055</name>
</gene>
<accession>A0A6B3S4T7</accession>
<sequence>MRMLDEAEKLRLAKLSIFDKINNGDWYQYSKEVELQKIVKNSSQKISEINDKAKENIDEARKLLDNFLPNLPQSSEIYFPITALEYPNRFKVGENTFINSGLQIISADKVKIGKNCFIGPNCQLFTPNHHARDVFLRREGWQYDGPIVIGNDCWLGGSVILLPGVSLGDDVVVGAGSVVTKSFPSHCIIAGNPARLIRNNNKKTTLD</sequence>
<dbReference type="InterPro" id="IPR051159">
    <property type="entry name" value="Hexapeptide_acetyltransf"/>
</dbReference>
<name>A0A6B3S4T7_9LACT</name>
<dbReference type="SUPFAM" id="SSF51161">
    <property type="entry name" value="Trimeric LpxA-like enzymes"/>
    <property type="match status" value="1"/>
</dbReference>
<dbReference type="InterPro" id="IPR011004">
    <property type="entry name" value="Trimer_LpxA-like_sf"/>
</dbReference>
<evidence type="ECO:0000256" key="1">
    <source>
        <dbReference type="ARBA" id="ARBA00007274"/>
    </source>
</evidence>
<dbReference type="EMBL" id="WWDJ01000273">
    <property type="protein sequence ID" value="NEX56712.1"/>
    <property type="molecule type" value="Genomic_DNA"/>
</dbReference>
<dbReference type="AlphaFoldDB" id="A0A6B3S4T7"/>
<dbReference type="GO" id="GO:0005829">
    <property type="term" value="C:cytosol"/>
    <property type="evidence" value="ECO:0007669"/>
    <property type="project" value="TreeGrafter"/>
</dbReference>
<proteinExistence type="inferred from homology"/>
<evidence type="ECO:0000313" key="3">
    <source>
        <dbReference type="EMBL" id="NEX56712.1"/>
    </source>
</evidence>